<dbReference type="PANTHER" id="PTHR43674">
    <property type="entry name" value="NITRILASE C965.09-RELATED"/>
    <property type="match status" value="1"/>
</dbReference>
<keyword evidence="4" id="KW-1185">Reference proteome</keyword>
<dbReference type="PROSITE" id="PS50263">
    <property type="entry name" value="CN_HYDROLASE"/>
    <property type="match status" value="1"/>
</dbReference>
<reference evidence="3 4" key="1">
    <citation type="submission" date="2024-09" db="EMBL/GenBank/DDBJ databases">
        <authorList>
            <person name="Sun Q."/>
            <person name="Mori K."/>
        </authorList>
    </citation>
    <scope>NUCLEOTIDE SEQUENCE [LARGE SCALE GENOMIC DNA]</scope>
    <source>
        <strain evidence="3 4">JCM 3143</strain>
    </source>
</reference>
<evidence type="ECO:0000259" key="2">
    <source>
        <dbReference type="PROSITE" id="PS50263"/>
    </source>
</evidence>
<gene>
    <name evidence="3" type="ORF">ACFFSA_28045</name>
</gene>
<dbReference type="SUPFAM" id="SSF56317">
    <property type="entry name" value="Carbon-nitrogen hydrolase"/>
    <property type="match status" value="1"/>
</dbReference>
<dbReference type="InterPro" id="IPR036526">
    <property type="entry name" value="C-N_Hydrolase_sf"/>
</dbReference>
<dbReference type="PANTHER" id="PTHR43674:SF2">
    <property type="entry name" value="BETA-UREIDOPROPIONASE"/>
    <property type="match status" value="1"/>
</dbReference>
<keyword evidence="1 3" id="KW-0378">Hydrolase</keyword>
<dbReference type="RefSeq" id="WP_344997826.1">
    <property type="nucleotide sequence ID" value="NZ_BAAAXV010000009.1"/>
</dbReference>
<dbReference type="CDD" id="cd07197">
    <property type="entry name" value="nitrilase"/>
    <property type="match status" value="1"/>
</dbReference>
<dbReference type="Pfam" id="PF00795">
    <property type="entry name" value="CN_hydrolase"/>
    <property type="match status" value="1"/>
</dbReference>
<sequence>MRVAALQAKLAVSAAGDLPRAIERCAREAVELLVLPECYFGGMPTDRPAAEAVAMSPPYTELIAPLRDCPPTMTVVAGFTERSADGRLHSSAAVVRGGRLIGDVTRKLFPRESAFSPGEDLPLYQEGDHAFGVVICNDANFVEPSRLLALAGARILVCPLNNDLPAEVTRGWAVRTRSTLVARAVENDCWVIAADVAGTTGRREGGGATRIIGPDGQVVAAAGAEEPGLVMADIEVAGRSFLERWDVARNPAVLSSWLDYVSGQRSES</sequence>
<evidence type="ECO:0000313" key="4">
    <source>
        <dbReference type="Proteomes" id="UP001589532"/>
    </source>
</evidence>
<feature type="domain" description="CN hydrolase" evidence="2">
    <location>
        <begin position="1"/>
        <end position="236"/>
    </location>
</feature>
<dbReference type="InterPro" id="IPR003010">
    <property type="entry name" value="C-N_Hydrolase"/>
</dbReference>
<protein>
    <submittedName>
        <fullName evidence="3">Carbon-nitrogen hydrolase family protein</fullName>
    </submittedName>
</protein>
<comment type="caution">
    <text evidence="3">The sequence shown here is derived from an EMBL/GenBank/DDBJ whole genome shotgun (WGS) entry which is preliminary data.</text>
</comment>
<dbReference type="Gene3D" id="3.60.110.10">
    <property type="entry name" value="Carbon-nitrogen hydrolase"/>
    <property type="match status" value="1"/>
</dbReference>
<name>A0ABV5S5K3_9ACTN</name>
<evidence type="ECO:0000256" key="1">
    <source>
        <dbReference type="ARBA" id="ARBA00022801"/>
    </source>
</evidence>
<accession>A0ABV5S5K3</accession>
<dbReference type="InterPro" id="IPR050345">
    <property type="entry name" value="Aliph_Amidase/BUP"/>
</dbReference>
<dbReference type="EMBL" id="JBHMBW010000026">
    <property type="protein sequence ID" value="MFB9626956.1"/>
    <property type="molecule type" value="Genomic_DNA"/>
</dbReference>
<evidence type="ECO:0000313" key="3">
    <source>
        <dbReference type="EMBL" id="MFB9626956.1"/>
    </source>
</evidence>
<organism evidence="3 4">
    <name type="scientific">Nonomuraea helvata</name>
    <dbReference type="NCBI Taxonomy" id="37484"/>
    <lineage>
        <taxon>Bacteria</taxon>
        <taxon>Bacillati</taxon>
        <taxon>Actinomycetota</taxon>
        <taxon>Actinomycetes</taxon>
        <taxon>Streptosporangiales</taxon>
        <taxon>Streptosporangiaceae</taxon>
        <taxon>Nonomuraea</taxon>
    </lineage>
</organism>
<dbReference type="GO" id="GO:0016787">
    <property type="term" value="F:hydrolase activity"/>
    <property type="evidence" value="ECO:0007669"/>
    <property type="project" value="UniProtKB-KW"/>
</dbReference>
<proteinExistence type="predicted"/>
<dbReference type="Proteomes" id="UP001589532">
    <property type="component" value="Unassembled WGS sequence"/>
</dbReference>